<organism evidence="1 2">
    <name type="scientific">Caerostris darwini</name>
    <dbReference type="NCBI Taxonomy" id="1538125"/>
    <lineage>
        <taxon>Eukaryota</taxon>
        <taxon>Metazoa</taxon>
        <taxon>Ecdysozoa</taxon>
        <taxon>Arthropoda</taxon>
        <taxon>Chelicerata</taxon>
        <taxon>Arachnida</taxon>
        <taxon>Araneae</taxon>
        <taxon>Araneomorphae</taxon>
        <taxon>Entelegynae</taxon>
        <taxon>Araneoidea</taxon>
        <taxon>Araneidae</taxon>
        <taxon>Caerostris</taxon>
    </lineage>
</organism>
<gene>
    <name evidence="1" type="ORF">CDAR_513891</name>
</gene>
<accession>A0AAV4W1T3</accession>
<proteinExistence type="predicted"/>
<evidence type="ECO:0000313" key="1">
    <source>
        <dbReference type="EMBL" id="GIY76657.1"/>
    </source>
</evidence>
<protein>
    <submittedName>
        <fullName evidence="1">Uncharacterized protein</fullName>
    </submittedName>
</protein>
<feature type="non-terminal residue" evidence="1">
    <location>
        <position position="85"/>
    </location>
</feature>
<reference evidence="1 2" key="1">
    <citation type="submission" date="2021-06" db="EMBL/GenBank/DDBJ databases">
        <title>Caerostris darwini draft genome.</title>
        <authorList>
            <person name="Kono N."/>
            <person name="Arakawa K."/>
        </authorList>
    </citation>
    <scope>NUCLEOTIDE SEQUENCE [LARGE SCALE GENOMIC DNA]</scope>
</reference>
<keyword evidence="2" id="KW-1185">Reference proteome</keyword>
<evidence type="ECO:0000313" key="2">
    <source>
        <dbReference type="Proteomes" id="UP001054837"/>
    </source>
</evidence>
<dbReference type="EMBL" id="BPLQ01014033">
    <property type="protein sequence ID" value="GIY76657.1"/>
    <property type="molecule type" value="Genomic_DNA"/>
</dbReference>
<name>A0AAV4W1T3_9ARAC</name>
<sequence>MAYKPVVIARLSKRHMQPTFLYTRSNNNRMHYRPINVCKCEHPKDTDLIKQSDGISLSFTFIVGRTIHAFFFGNRKESDSLDGEE</sequence>
<dbReference type="Proteomes" id="UP001054837">
    <property type="component" value="Unassembled WGS sequence"/>
</dbReference>
<comment type="caution">
    <text evidence="1">The sequence shown here is derived from an EMBL/GenBank/DDBJ whole genome shotgun (WGS) entry which is preliminary data.</text>
</comment>
<dbReference type="AlphaFoldDB" id="A0AAV4W1T3"/>